<feature type="compositionally biased region" description="Basic and acidic residues" evidence="10">
    <location>
        <begin position="759"/>
        <end position="775"/>
    </location>
</feature>
<evidence type="ECO:0000256" key="7">
    <source>
        <dbReference type="ARBA" id="ARBA00022679"/>
    </source>
</evidence>
<dbReference type="EC" id="2.7.7.19" evidence="5"/>
<dbReference type="GO" id="GO:0005737">
    <property type="term" value="C:cytoplasm"/>
    <property type="evidence" value="ECO:0007669"/>
    <property type="project" value="UniProtKB-SubCell"/>
</dbReference>
<dbReference type="InterPro" id="IPR002058">
    <property type="entry name" value="PAP_assoc"/>
</dbReference>
<keyword evidence="7" id="KW-0808">Transferase</keyword>
<organism evidence="13 14">
    <name type="scientific">Capronia coronata CBS 617.96</name>
    <dbReference type="NCBI Taxonomy" id="1182541"/>
    <lineage>
        <taxon>Eukaryota</taxon>
        <taxon>Fungi</taxon>
        <taxon>Dikarya</taxon>
        <taxon>Ascomycota</taxon>
        <taxon>Pezizomycotina</taxon>
        <taxon>Eurotiomycetes</taxon>
        <taxon>Chaetothyriomycetidae</taxon>
        <taxon>Chaetothyriales</taxon>
        <taxon>Herpotrichiellaceae</taxon>
        <taxon>Capronia</taxon>
    </lineage>
</organism>
<keyword evidence="8" id="KW-0479">Metal-binding</keyword>
<keyword evidence="9" id="KW-0460">Magnesium</keyword>
<comment type="subcellular location">
    <subcellularLocation>
        <location evidence="3">Cytoplasm</location>
    </subcellularLocation>
</comment>
<evidence type="ECO:0000256" key="6">
    <source>
        <dbReference type="ARBA" id="ARBA00022490"/>
    </source>
</evidence>
<keyword evidence="14" id="KW-1185">Reference proteome</keyword>
<dbReference type="OrthoDB" id="407432at2759"/>
<evidence type="ECO:0000256" key="3">
    <source>
        <dbReference type="ARBA" id="ARBA00004496"/>
    </source>
</evidence>
<evidence type="ECO:0000259" key="12">
    <source>
        <dbReference type="Pfam" id="PF22600"/>
    </source>
</evidence>
<dbReference type="Pfam" id="PF03828">
    <property type="entry name" value="PAP_assoc"/>
    <property type="match status" value="1"/>
</dbReference>
<dbReference type="SUPFAM" id="SSF81631">
    <property type="entry name" value="PAP/OAS1 substrate-binding domain"/>
    <property type="match status" value="1"/>
</dbReference>
<feature type="compositionally biased region" description="Basic residues" evidence="10">
    <location>
        <begin position="738"/>
        <end position="751"/>
    </location>
</feature>
<feature type="region of interest" description="Disordered" evidence="10">
    <location>
        <begin position="1133"/>
        <end position="1257"/>
    </location>
</feature>
<dbReference type="PANTHER" id="PTHR12271">
    <property type="entry name" value="POLY A POLYMERASE CID PAP -RELATED"/>
    <property type="match status" value="1"/>
</dbReference>
<feature type="compositionally biased region" description="Polar residues" evidence="10">
    <location>
        <begin position="713"/>
        <end position="737"/>
    </location>
</feature>
<feature type="region of interest" description="Disordered" evidence="10">
    <location>
        <begin position="1300"/>
        <end position="1342"/>
    </location>
</feature>
<feature type="compositionally biased region" description="Low complexity" evidence="10">
    <location>
        <begin position="17"/>
        <end position="30"/>
    </location>
</feature>
<keyword evidence="6" id="KW-0963">Cytoplasm</keyword>
<dbReference type="EMBL" id="AMWN01000007">
    <property type="protein sequence ID" value="EXJ81608.1"/>
    <property type="molecule type" value="Genomic_DNA"/>
</dbReference>
<evidence type="ECO:0000256" key="8">
    <source>
        <dbReference type="ARBA" id="ARBA00022723"/>
    </source>
</evidence>
<evidence type="ECO:0000256" key="5">
    <source>
        <dbReference type="ARBA" id="ARBA00012388"/>
    </source>
</evidence>
<dbReference type="Proteomes" id="UP000019484">
    <property type="component" value="Unassembled WGS sequence"/>
</dbReference>
<comment type="similarity">
    <text evidence="4">Belongs to the DNA polymerase type-B-like family.</text>
</comment>
<dbReference type="GO" id="GO:0046872">
    <property type="term" value="F:metal ion binding"/>
    <property type="evidence" value="ECO:0007669"/>
    <property type="project" value="UniProtKB-KW"/>
</dbReference>
<evidence type="ECO:0000313" key="13">
    <source>
        <dbReference type="EMBL" id="EXJ81608.1"/>
    </source>
</evidence>
<feature type="region of interest" description="Disordered" evidence="10">
    <location>
        <begin position="691"/>
        <end position="775"/>
    </location>
</feature>
<feature type="region of interest" description="Disordered" evidence="10">
    <location>
        <begin position="354"/>
        <end position="373"/>
    </location>
</feature>
<evidence type="ECO:0000256" key="4">
    <source>
        <dbReference type="ARBA" id="ARBA00008593"/>
    </source>
</evidence>
<dbReference type="InterPro" id="IPR054708">
    <property type="entry name" value="MTPAP-like_central"/>
</dbReference>
<comment type="caution">
    <text evidence="13">The sequence shown here is derived from an EMBL/GenBank/DDBJ whole genome shotgun (WGS) entry which is preliminary data.</text>
</comment>
<dbReference type="GO" id="GO:0010605">
    <property type="term" value="P:negative regulation of macromolecule metabolic process"/>
    <property type="evidence" value="ECO:0007669"/>
    <property type="project" value="UniProtKB-ARBA"/>
</dbReference>
<dbReference type="Gene3D" id="1.10.1410.10">
    <property type="match status" value="1"/>
</dbReference>
<dbReference type="PANTHER" id="PTHR12271:SF40">
    <property type="entry name" value="POLY(A) RNA POLYMERASE GLD2"/>
    <property type="match status" value="1"/>
</dbReference>
<sequence length="1342" mass="150799">MAAPQNPPGFSPHVWDQLQQSSNQVAQQNRGNRRGRGQSRGPASSSYQHRPQQRRYAAQNEVASFQNQQVAPQPSSEEMFPPLGTNRLPALNNVSLPTQYQPPTYSQQFHDTRHGTPREYQDRARGGLRGRSGHFGTQQHLYPAAQNINQQQYSTYGRPPHRNGNLFNPNGGMGYGSAEQQRNMRQLIMKQSDYLNSVGRKAHAVHQLSREESLAKENFRRELEQVARDALKAKYPDFDIQNVRLKCYGSLANGFALAGCDMDLLLSLPSWSRQRDPATVSAQTDPQQESAFDEEDEERAFNMEIRRVLEKAYLDEGYGARLLTNTRVPILRICQSPSSDLLKNLRENRAAWEKSSFETPAADVSPSPADGQEIPADVDSVEQALADLKVDNTAPRPSTPRGNTGLEFTGDCGIQCDINFTNFVALHNSALLKLYHGFDQRVADIGVFVKIWAKTRDINTPYRGTLSSYGYILMVLHYLMNVASPPIIPNLQHLAKVEDDWNPGKKIELFEGFDVRFLQDPKDIDQLRRDMSANKNHESAGQLLRGFFRYYGTREGFHWTRDVISIRHKGGILSKQEKGWTEAKWAQKGDNNVRLRYLLAIEDPFEVDHNIARTVGHHGLVAIRDEFRRAWSIMERIGAGETVSIDEFLEPVTDRADTLRKDLEFHRQKQKLMKLELEAKEKNLLDQAKTLGTENPDSHTDGTSGISDHANLHSGSSMRIRNRSPSSMLTSTTSYQGKNKRQPSKSWRHRKVEADSDDEHGHVGDDATSCEPHRGMEKDTNLEEDVSVTLGQQQQTPKPSGGLCSPSEVLLANGFDHFGNPVAWDMTTQDGRWLQWRDNKIKQGTYRQFTNPTMRELDDQCPFDPDRPIPHIDNPYTNRFEQLQMERPPWPANGSNISIVSKPAPKQDTESSVKVVSLSGSSGSSEDGVVPSSPQNIQPKLPQNYSVGEKIDWDSATRGGRFLLYRDSRIRRGAWEYHRRSKFTELDNAFPYDPDMWRDELGRKNELLRTYYMYTLSRKRICPDLALDDAITEPSILSDGARVPELSMTQSATAYSEDVSFQDEASTRHANSVHGIRAAPDLPIVQDGQSFAAPVLGSYETDAASPATAVLRKPGMTDAEFIRQQRLAFFTRPASASGSDAGTNSRFYQQSNDEEPDTMDDGPALVPVQPSELNRQPPAREQLNIESPRHNEPSLVQREDEEGSQSPDSGPLKEEQSNVDQQTVTDVAPLKVPATLYPGVDSSQRPRDEDPQIMPIPRDFGFQFDLRQLRDLDVIAQGGNGCAREGAEFTIEDEYEWGGGGMMGWKDGTSPEPTRSSFDDTPYKVGDGDLEGLLDELPGDLD</sequence>
<dbReference type="STRING" id="1182541.W9XN07"/>
<feature type="compositionally biased region" description="Pro residues" evidence="10">
    <location>
        <begin position="1"/>
        <end position="10"/>
    </location>
</feature>
<name>W9XN07_9EURO</name>
<evidence type="ECO:0000256" key="9">
    <source>
        <dbReference type="ARBA" id="ARBA00022842"/>
    </source>
</evidence>
<comment type="cofactor">
    <cofactor evidence="1">
        <name>Mn(2+)</name>
        <dbReference type="ChEBI" id="CHEBI:29035"/>
    </cofactor>
</comment>
<dbReference type="SUPFAM" id="SSF81301">
    <property type="entry name" value="Nucleotidyltransferase"/>
    <property type="match status" value="1"/>
</dbReference>
<feature type="region of interest" description="Disordered" evidence="10">
    <location>
        <begin position="888"/>
        <end position="942"/>
    </location>
</feature>
<evidence type="ECO:0000259" key="11">
    <source>
        <dbReference type="Pfam" id="PF03828"/>
    </source>
</evidence>
<feature type="compositionally biased region" description="Polar residues" evidence="10">
    <location>
        <begin position="691"/>
        <end position="706"/>
    </location>
</feature>
<feature type="region of interest" description="Disordered" evidence="10">
    <location>
        <begin position="276"/>
        <end position="297"/>
    </location>
</feature>
<dbReference type="GO" id="GO:0050265">
    <property type="term" value="F:RNA uridylyltransferase activity"/>
    <property type="evidence" value="ECO:0007669"/>
    <property type="project" value="TreeGrafter"/>
</dbReference>
<dbReference type="GeneID" id="19162528"/>
<feature type="domain" description="Poly(A) RNA polymerase mitochondrial-like central palm" evidence="12">
    <location>
        <begin position="203"/>
        <end position="337"/>
    </location>
</feature>
<accession>W9XN07</accession>
<evidence type="ECO:0000256" key="10">
    <source>
        <dbReference type="SAM" id="MobiDB-lite"/>
    </source>
</evidence>
<dbReference type="GO" id="GO:0031123">
    <property type="term" value="P:RNA 3'-end processing"/>
    <property type="evidence" value="ECO:0007669"/>
    <property type="project" value="TreeGrafter"/>
</dbReference>
<feature type="compositionally biased region" description="Low complexity" evidence="10">
    <location>
        <begin position="912"/>
        <end position="933"/>
    </location>
</feature>
<reference evidence="13 14" key="1">
    <citation type="submission" date="2013-03" db="EMBL/GenBank/DDBJ databases">
        <title>The Genome Sequence of Capronia coronata CBS 617.96.</title>
        <authorList>
            <consortium name="The Broad Institute Genomics Platform"/>
            <person name="Cuomo C."/>
            <person name="de Hoog S."/>
            <person name="Gorbushina A."/>
            <person name="Walker B."/>
            <person name="Young S.K."/>
            <person name="Zeng Q."/>
            <person name="Gargeya S."/>
            <person name="Fitzgerald M."/>
            <person name="Haas B."/>
            <person name="Abouelleil A."/>
            <person name="Allen A.W."/>
            <person name="Alvarado L."/>
            <person name="Arachchi H.M."/>
            <person name="Berlin A.M."/>
            <person name="Chapman S.B."/>
            <person name="Gainer-Dewar J."/>
            <person name="Goldberg J."/>
            <person name="Griggs A."/>
            <person name="Gujja S."/>
            <person name="Hansen M."/>
            <person name="Howarth C."/>
            <person name="Imamovic A."/>
            <person name="Ireland A."/>
            <person name="Larimer J."/>
            <person name="McCowan C."/>
            <person name="Murphy C."/>
            <person name="Pearson M."/>
            <person name="Poon T.W."/>
            <person name="Priest M."/>
            <person name="Roberts A."/>
            <person name="Saif S."/>
            <person name="Shea T."/>
            <person name="Sisk P."/>
            <person name="Sykes S."/>
            <person name="Wortman J."/>
            <person name="Nusbaum C."/>
            <person name="Birren B."/>
        </authorList>
    </citation>
    <scope>NUCLEOTIDE SEQUENCE [LARGE SCALE GENOMIC DNA]</scope>
    <source>
        <strain evidence="13 14">CBS 617.96</strain>
    </source>
</reference>
<evidence type="ECO:0000256" key="1">
    <source>
        <dbReference type="ARBA" id="ARBA00001936"/>
    </source>
</evidence>
<dbReference type="GO" id="GO:1990817">
    <property type="term" value="F:poly(A) RNA polymerase activity"/>
    <property type="evidence" value="ECO:0007669"/>
    <property type="project" value="UniProtKB-EC"/>
</dbReference>
<feature type="region of interest" description="Disordered" evidence="10">
    <location>
        <begin position="1"/>
        <end position="59"/>
    </location>
</feature>
<feature type="compositionally biased region" description="Polar residues" evidence="10">
    <location>
        <begin position="280"/>
        <end position="290"/>
    </location>
</feature>
<gene>
    <name evidence="13" type="ORF">A1O1_07673</name>
</gene>
<dbReference type="HOGENOM" id="CLU_006595_0_0_1"/>
<dbReference type="InterPro" id="IPR043519">
    <property type="entry name" value="NT_sf"/>
</dbReference>
<dbReference type="RefSeq" id="XP_007726729.1">
    <property type="nucleotide sequence ID" value="XM_007728539.1"/>
</dbReference>
<feature type="domain" description="PAP-associated" evidence="11">
    <location>
        <begin position="541"/>
        <end position="609"/>
    </location>
</feature>
<feature type="compositionally biased region" description="Acidic residues" evidence="10">
    <location>
        <begin position="1328"/>
        <end position="1342"/>
    </location>
</feature>
<feature type="region of interest" description="Disordered" evidence="10">
    <location>
        <begin position="104"/>
        <end position="124"/>
    </location>
</feature>
<protein>
    <recommendedName>
        <fullName evidence="5">polynucleotide adenylyltransferase</fullName>
        <ecNumber evidence="5">2.7.7.19</ecNumber>
    </recommendedName>
</protein>
<feature type="compositionally biased region" description="Basic and acidic residues" evidence="10">
    <location>
        <begin position="110"/>
        <end position="124"/>
    </location>
</feature>
<evidence type="ECO:0000313" key="14">
    <source>
        <dbReference type="Proteomes" id="UP000019484"/>
    </source>
</evidence>
<dbReference type="eggNOG" id="KOG2277">
    <property type="taxonomic scope" value="Eukaryota"/>
</dbReference>
<proteinExistence type="inferred from homology"/>
<comment type="cofactor">
    <cofactor evidence="2">
        <name>Mg(2+)</name>
        <dbReference type="ChEBI" id="CHEBI:18420"/>
    </cofactor>
</comment>
<dbReference type="Pfam" id="PF22600">
    <property type="entry name" value="MTPAP-like_central"/>
    <property type="match status" value="1"/>
</dbReference>
<dbReference type="Gene3D" id="3.30.460.10">
    <property type="entry name" value="Beta Polymerase, domain 2"/>
    <property type="match status" value="1"/>
</dbReference>
<feature type="compositionally biased region" description="Polar residues" evidence="10">
    <location>
        <begin position="1134"/>
        <end position="1151"/>
    </location>
</feature>
<evidence type="ECO:0000256" key="2">
    <source>
        <dbReference type="ARBA" id="ARBA00001946"/>
    </source>
</evidence>